<protein>
    <submittedName>
        <fullName evidence="1">Uncharacterized protein</fullName>
    </submittedName>
</protein>
<proteinExistence type="predicted"/>
<evidence type="ECO:0000313" key="2">
    <source>
        <dbReference type="Proteomes" id="UP000023152"/>
    </source>
</evidence>
<accession>X6LGT3</accession>
<dbReference type="AlphaFoldDB" id="X6LGT3"/>
<name>X6LGT3_RETFI</name>
<evidence type="ECO:0000313" key="1">
    <source>
        <dbReference type="EMBL" id="ETO00799.1"/>
    </source>
</evidence>
<dbReference type="EMBL" id="ASPP01040024">
    <property type="protein sequence ID" value="ETO00799.1"/>
    <property type="molecule type" value="Genomic_DNA"/>
</dbReference>
<comment type="caution">
    <text evidence="1">The sequence shown here is derived from an EMBL/GenBank/DDBJ whole genome shotgun (WGS) entry which is preliminary data.</text>
</comment>
<sequence>DQYIQQTMQISAIWDHSIDLNLIYAVLNYECNGDINSTFGLLSKFEQWKFRDNNKQKYKKKMNKFLKRRCCNHNVNSLCMFLSEKYEGPTAIASATIYTIQNDKTINKKRNIKFVKVKFTPINNIDSIIYLLSFINSNKKI</sequence>
<feature type="non-terminal residue" evidence="1">
    <location>
        <position position="1"/>
    </location>
</feature>
<organism evidence="1 2">
    <name type="scientific">Reticulomyxa filosa</name>
    <dbReference type="NCBI Taxonomy" id="46433"/>
    <lineage>
        <taxon>Eukaryota</taxon>
        <taxon>Sar</taxon>
        <taxon>Rhizaria</taxon>
        <taxon>Retaria</taxon>
        <taxon>Foraminifera</taxon>
        <taxon>Monothalamids</taxon>
        <taxon>Reticulomyxidae</taxon>
        <taxon>Reticulomyxa</taxon>
    </lineage>
</organism>
<keyword evidence="2" id="KW-1185">Reference proteome</keyword>
<dbReference type="Proteomes" id="UP000023152">
    <property type="component" value="Unassembled WGS sequence"/>
</dbReference>
<reference evidence="1 2" key="1">
    <citation type="journal article" date="2013" name="Curr. Biol.">
        <title>The Genome of the Foraminiferan Reticulomyxa filosa.</title>
        <authorList>
            <person name="Glockner G."/>
            <person name="Hulsmann N."/>
            <person name="Schleicher M."/>
            <person name="Noegel A.A."/>
            <person name="Eichinger L."/>
            <person name="Gallinger C."/>
            <person name="Pawlowski J."/>
            <person name="Sierra R."/>
            <person name="Euteneuer U."/>
            <person name="Pillet L."/>
            <person name="Moustafa A."/>
            <person name="Platzer M."/>
            <person name="Groth M."/>
            <person name="Szafranski K."/>
            <person name="Schliwa M."/>
        </authorList>
    </citation>
    <scope>NUCLEOTIDE SEQUENCE [LARGE SCALE GENOMIC DNA]</scope>
</reference>
<gene>
    <name evidence="1" type="ORF">RFI_36641</name>
</gene>